<feature type="compositionally biased region" description="Polar residues" evidence="6">
    <location>
        <begin position="369"/>
        <end position="380"/>
    </location>
</feature>
<reference evidence="9 10" key="1">
    <citation type="submission" date="2023-01" db="EMBL/GenBank/DDBJ databases">
        <title>Analysis of 21 Apiospora genomes using comparative genomics revels a genus with tremendous synthesis potential of carbohydrate active enzymes and secondary metabolites.</title>
        <authorList>
            <person name="Sorensen T."/>
        </authorList>
    </citation>
    <scope>NUCLEOTIDE SEQUENCE [LARGE SCALE GENOMIC DNA]</scope>
    <source>
        <strain evidence="9 10">CBS 83171</strain>
    </source>
</reference>
<evidence type="ECO:0000256" key="4">
    <source>
        <dbReference type="ARBA" id="ARBA00023136"/>
    </source>
</evidence>
<keyword evidence="4 7" id="KW-0472">Membrane</keyword>
<name>A0ABR1WD00_9PEZI</name>
<evidence type="ECO:0000259" key="8">
    <source>
        <dbReference type="Pfam" id="PF20684"/>
    </source>
</evidence>
<feature type="compositionally biased region" description="Polar residues" evidence="6">
    <location>
        <begin position="325"/>
        <end position="334"/>
    </location>
</feature>
<dbReference type="InterPro" id="IPR052337">
    <property type="entry name" value="SAT4-like"/>
</dbReference>
<feature type="transmembrane region" description="Helical" evidence="7">
    <location>
        <begin position="130"/>
        <end position="151"/>
    </location>
</feature>
<evidence type="ECO:0000256" key="2">
    <source>
        <dbReference type="ARBA" id="ARBA00022692"/>
    </source>
</evidence>
<keyword evidence="2 7" id="KW-0812">Transmembrane</keyword>
<dbReference type="PANTHER" id="PTHR33048:SF155">
    <property type="entry name" value="INTEGRAL MEMBRANE PROTEIN"/>
    <property type="match status" value="1"/>
</dbReference>
<evidence type="ECO:0000256" key="1">
    <source>
        <dbReference type="ARBA" id="ARBA00004141"/>
    </source>
</evidence>
<dbReference type="EMBL" id="JAQQWM010000001">
    <property type="protein sequence ID" value="KAK8081388.1"/>
    <property type="molecule type" value="Genomic_DNA"/>
</dbReference>
<feature type="transmembrane region" description="Helical" evidence="7">
    <location>
        <begin position="213"/>
        <end position="236"/>
    </location>
</feature>
<evidence type="ECO:0000256" key="5">
    <source>
        <dbReference type="ARBA" id="ARBA00038359"/>
    </source>
</evidence>
<evidence type="ECO:0000313" key="9">
    <source>
        <dbReference type="EMBL" id="KAK8081388.1"/>
    </source>
</evidence>
<feature type="transmembrane region" description="Helical" evidence="7">
    <location>
        <begin position="179"/>
        <end position="201"/>
    </location>
</feature>
<organism evidence="9 10">
    <name type="scientific">Apiospora saccharicola</name>
    <dbReference type="NCBI Taxonomy" id="335842"/>
    <lineage>
        <taxon>Eukaryota</taxon>
        <taxon>Fungi</taxon>
        <taxon>Dikarya</taxon>
        <taxon>Ascomycota</taxon>
        <taxon>Pezizomycotina</taxon>
        <taxon>Sordariomycetes</taxon>
        <taxon>Xylariomycetidae</taxon>
        <taxon>Amphisphaeriales</taxon>
        <taxon>Apiosporaceae</taxon>
        <taxon>Apiospora</taxon>
    </lineage>
</organism>
<evidence type="ECO:0000256" key="3">
    <source>
        <dbReference type="ARBA" id="ARBA00022989"/>
    </source>
</evidence>
<dbReference type="InterPro" id="IPR049326">
    <property type="entry name" value="Rhodopsin_dom_fungi"/>
</dbReference>
<keyword evidence="10" id="KW-1185">Reference proteome</keyword>
<gene>
    <name evidence="9" type="ORF">PG996_000169</name>
</gene>
<feature type="domain" description="Rhodopsin" evidence="8">
    <location>
        <begin position="35"/>
        <end position="277"/>
    </location>
</feature>
<feature type="transmembrane region" description="Helical" evidence="7">
    <location>
        <begin position="20"/>
        <end position="39"/>
    </location>
</feature>
<sequence length="412" mass="45635">MSSSVPVGPPAIGINHLQYGLTWTLTALAIFAVVARCHLRLKFKLGLSIEDYLMVLALVLQIVYQVGFTLMCAWGSGRPSSSLTAEQNFNINKWSWIFAVPGFLVSIIARISIAILLARIFGRVKWFKRYMVYFTVVQTVVGVASIILLVAQCEPYEGLWNKAVIRRYWDKRIYQYTALTLQFFFVISDITYVAFPIMIIWKLNMPTRRKAGLGVVIAMSLVTMCAALAKITVSLIPMTNSQVLGNPAVQYFTSIINFSSDCEQCLVIIMGCIPTLHLASRLQWPTYSQLRDNVSKAISRSGRKSSQFSLVEKGGGSSSTQSSSRKFSNPTSPQRGGHSGYDEVKLVPQQAVYVPRNDSFAATGGMLSGQGQSHVTSQGQLPHLAGNLDESRVRRTDSFSVSYKPHGTFEEV</sequence>
<feature type="transmembrane region" description="Helical" evidence="7">
    <location>
        <begin position="51"/>
        <end position="76"/>
    </location>
</feature>
<comment type="caution">
    <text evidence="9">The sequence shown here is derived from an EMBL/GenBank/DDBJ whole genome shotgun (WGS) entry which is preliminary data.</text>
</comment>
<accession>A0ABR1WD00</accession>
<comment type="similarity">
    <text evidence="5">Belongs to the SAT4 family.</text>
</comment>
<dbReference type="Pfam" id="PF20684">
    <property type="entry name" value="Fung_rhodopsin"/>
    <property type="match status" value="1"/>
</dbReference>
<protein>
    <recommendedName>
        <fullName evidence="8">Rhodopsin domain-containing protein</fullName>
    </recommendedName>
</protein>
<feature type="transmembrane region" description="Helical" evidence="7">
    <location>
        <begin position="96"/>
        <end position="118"/>
    </location>
</feature>
<evidence type="ECO:0000256" key="7">
    <source>
        <dbReference type="SAM" id="Phobius"/>
    </source>
</evidence>
<proteinExistence type="inferred from homology"/>
<evidence type="ECO:0000256" key="6">
    <source>
        <dbReference type="SAM" id="MobiDB-lite"/>
    </source>
</evidence>
<keyword evidence="3 7" id="KW-1133">Transmembrane helix</keyword>
<feature type="region of interest" description="Disordered" evidence="6">
    <location>
        <begin position="364"/>
        <end position="390"/>
    </location>
</feature>
<dbReference type="Proteomes" id="UP001446871">
    <property type="component" value="Unassembled WGS sequence"/>
</dbReference>
<feature type="region of interest" description="Disordered" evidence="6">
    <location>
        <begin position="305"/>
        <end position="341"/>
    </location>
</feature>
<comment type="subcellular location">
    <subcellularLocation>
        <location evidence="1">Membrane</location>
        <topology evidence="1">Multi-pass membrane protein</topology>
    </subcellularLocation>
</comment>
<dbReference type="PANTHER" id="PTHR33048">
    <property type="entry name" value="PTH11-LIKE INTEGRAL MEMBRANE PROTEIN (AFU_ORTHOLOGUE AFUA_5G11245)"/>
    <property type="match status" value="1"/>
</dbReference>
<evidence type="ECO:0000313" key="10">
    <source>
        <dbReference type="Proteomes" id="UP001446871"/>
    </source>
</evidence>